<accession>A0ABU8VZW8</accession>
<name>A0ABU8VZW8_9BURK</name>
<proteinExistence type="predicted"/>
<organism evidence="2 3">
    <name type="scientific">Variovorax humicola</name>
    <dbReference type="NCBI Taxonomy" id="1769758"/>
    <lineage>
        <taxon>Bacteria</taxon>
        <taxon>Pseudomonadati</taxon>
        <taxon>Pseudomonadota</taxon>
        <taxon>Betaproteobacteria</taxon>
        <taxon>Burkholderiales</taxon>
        <taxon>Comamonadaceae</taxon>
        <taxon>Variovorax</taxon>
    </lineage>
</organism>
<comment type="caution">
    <text evidence="2">The sequence shown here is derived from an EMBL/GenBank/DDBJ whole genome shotgun (WGS) entry which is preliminary data.</text>
</comment>
<protein>
    <submittedName>
        <fullName evidence="2">NAD(P)H-dependent oxidoreductase</fullName>
        <ecNumber evidence="2">1.-.-.-</ecNumber>
    </submittedName>
</protein>
<keyword evidence="3" id="KW-1185">Reference proteome</keyword>
<dbReference type="RefSeq" id="WP_340364394.1">
    <property type="nucleotide sequence ID" value="NZ_JBBKZV010000007.1"/>
</dbReference>
<dbReference type="GO" id="GO:0016491">
    <property type="term" value="F:oxidoreductase activity"/>
    <property type="evidence" value="ECO:0007669"/>
    <property type="project" value="UniProtKB-KW"/>
</dbReference>
<dbReference type="InterPro" id="IPR029039">
    <property type="entry name" value="Flavoprotein-like_sf"/>
</dbReference>
<sequence>MSALDIVGLCGSLRAASLNRMALKLAASSMPQDMHMEVVEWRDVPPFDADVLAAHGLPPSVAALRERIRRADGVVIATPEYNFSIPGMLKNAIDWISRGEDQPFAHMPVAIVTATPGPRGGARVQYDLRKVLLFVNAMTLVKPEVFIGDAALKFDAAGQCTDEATRKFVTAQMDAFAKWIAAVKRMN</sequence>
<dbReference type="PANTHER" id="PTHR30543:SF21">
    <property type="entry name" value="NAD(P)H-DEPENDENT FMN REDUCTASE LOT6"/>
    <property type="match status" value="1"/>
</dbReference>
<dbReference type="PANTHER" id="PTHR30543">
    <property type="entry name" value="CHROMATE REDUCTASE"/>
    <property type="match status" value="1"/>
</dbReference>
<dbReference type="EC" id="1.-.-.-" evidence="2"/>
<feature type="domain" description="NADPH-dependent FMN reductase-like" evidence="1">
    <location>
        <begin position="5"/>
        <end position="149"/>
    </location>
</feature>
<evidence type="ECO:0000313" key="2">
    <source>
        <dbReference type="EMBL" id="MEJ8823361.1"/>
    </source>
</evidence>
<dbReference type="EMBL" id="JBBKZV010000007">
    <property type="protein sequence ID" value="MEJ8823361.1"/>
    <property type="molecule type" value="Genomic_DNA"/>
</dbReference>
<gene>
    <name evidence="2" type="ORF">WKW80_15180</name>
</gene>
<reference evidence="2 3" key="1">
    <citation type="submission" date="2024-03" db="EMBL/GenBank/DDBJ databases">
        <title>Novel species of the genus Variovorax.</title>
        <authorList>
            <person name="Liu Q."/>
            <person name="Xin Y.-H."/>
        </authorList>
    </citation>
    <scope>NUCLEOTIDE SEQUENCE [LARGE SCALE GENOMIC DNA]</scope>
    <source>
        <strain evidence="2 3">KACC 18501</strain>
    </source>
</reference>
<keyword evidence="2" id="KW-0560">Oxidoreductase</keyword>
<evidence type="ECO:0000259" key="1">
    <source>
        <dbReference type="Pfam" id="PF03358"/>
    </source>
</evidence>
<dbReference type="Pfam" id="PF03358">
    <property type="entry name" value="FMN_red"/>
    <property type="match status" value="1"/>
</dbReference>
<dbReference type="SUPFAM" id="SSF52218">
    <property type="entry name" value="Flavoproteins"/>
    <property type="match status" value="1"/>
</dbReference>
<dbReference type="Proteomes" id="UP001363010">
    <property type="component" value="Unassembled WGS sequence"/>
</dbReference>
<dbReference type="Gene3D" id="3.40.50.360">
    <property type="match status" value="1"/>
</dbReference>
<evidence type="ECO:0000313" key="3">
    <source>
        <dbReference type="Proteomes" id="UP001363010"/>
    </source>
</evidence>
<dbReference type="InterPro" id="IPR050712">
    <property type="entry name" value="NAD(P)H-dep_reductase"/>
</dbReference>
<dbReference type="InterPro" id="IPR005025">
    <property type="entry name" value="FMN_Rdtase-like_dom"/>
</dbReference>